<dbReference type="AlphaFoldDB" id="A0A8X6UZI5"/>
<protein>
    <submittedName>
        <fullName evidence="2">Uncharacterized protein</fullName>
    </submittedName>
</protein>
<feature type="compositionally biased region" description="Basic and acidic residues" evidence="1">
    <location>
        <begin position="45"/>
        <end position="58"/>
    </location>
</feature>
<dbReference type="EMBL" id="BMAU01021203">
    <property type="protein sequence ID" value="GFX98806.1"/>
    <property type="molecule type" value="Genomic_DNA"/>
</dbReference>
<accession>A0A8X6UZI5</accession>
<keyword evidence="3" id="KW-1185">Reference proteome</keyword>
<feature type="region of interest" description="Disordered" evidence="1">
    <location>
        <begin position="33"/>
        <end position="58"/>
    </location>
</feature>
<evidence type="ECO:0000256" key="1">
    <source>
        <dbReference type="SAM" id="MobiDB-lite"/>
    </source>
</evidence>
<gene>
    <name evidence="2" type="ORF">TNCV_1503821</name>
</gene>
<reference evidence="2" key="1">
    <citation type="submission" date="2020-08" db="EMBL/GenBank/DDBJ databases">
        <title>Multicomponent nature underlies the extraordinary mechanical properties of spider dragline silk.</title>
        <authorList>
            <person name="Kono N."/>
            <person name="Nakamura H."/>
            <person name="Mori M."/>
            <person name="Yoshida Y."/>
            <person name="Ohtoshi R."/>
            <person name="Malay A.D."/>
            <person name="Moran D.A.P."/>
            <person name="Tomita M."/>
            <person name="Numata K."/>
            <person name="Arakawa K."/>
        </authorList>
    </citation>
    <scope>NUCLEOTIDE SEQUENCE</scope>
</reference>
<name>A0A8X6UZI5_TRICX</name>
<sequence length="101" mass="11353">MNVVTDCTRQTGTPPIEKNAEVLLIFSSEQKQKGGKGFSVSNGWERTEAIPKREKGDDSKSDVIFFHHDSCQNIIIGKLNKGYWQRSSGRFELTSSDENDT</sequence>
<proteinExistence type="predicted"/>
<organism evidence="2 3">
    <name type="scientific">Trichonephila clavipes</name>
    <name type="common">Golden silk orbweaver</name>
    <name type="synonym">Nephila clavipes</name>
    <dbReference type="NCBI Taxonomy" id="2585209"/>
    <lineage>
        <taxon>Eukaryota</taxon>
        <taxon>Metazoa</taxon>
        <taxon>Ecdysozoa</taxon>
        <taxon>Arthropoda</taxon>
        <taxon>Chelicerata</taxon>
        <taxon>Arachnida</taxon>
        <taxon>Araneae</taxon>
        <taxon>Araneomorphae</taxon>
        <taxon>Entelegynae</taxon>
        <taxon>Araneoidea</taxon>
        <taxon>Nephilidae</taxon>
        <taxon>Trichonephila</taxon>
    </lineage>
</organism>
<comment type="caution">
    <text evidence="2">The sequence shown here is derived from an EMBL/GenBank/DDBJ whole genome shotgun (WGS) entry which is preliminary data.</text>
</comment>
<evidence type="ECO:0000313" key="3">
    <source>
        <dbReference type="Proteomes" id="UP000887159"/>
    </source>
</evidence>
<dbReference type="Proteomes" id="UP000887159">
    <property type="component" value="Unassembled WGS sequence"/>
</dbReference>
<evidence type="ECO:0000313" key="2">
    <source>
        <dbReference type="EMBL" id="GFX98806.1"/>
    </source>
</evidence>